<dbReference type="EMBL" id="JAHOPB010000001">
    <property type="protein sequence ID" value="MBU8872710.1"/>
    <property type="molecule type" value="Genomic_DNA"/>
</dbReference>
<dbReference type="InterPro" id="IPR057326">
    <property type="entry name" value="KR_dom"/>
</dbReference>
<comment type="caution">
    <text evidence="3">The sequence shown here is derived from an EMBL/GenBank/DDBJ whole genome shotgun (WGS) entry which is preliminary data.</text>
</comment>
<evidence type="ECO:0000259" key="2">
    <source>
        <dbReference type="SMART" id="SM00822"/>
    </source>
</evidence>
<dbReference type="PANTHER" id="PTHR42879:SF6">
    <property type="entry name" value="NADPH-DEPENDENT REDUCTASE BACG"/>
    <property type="match status" value="1"/>
</dbReference>
<dbReference type="SMART" id="SM00822">
    <property type="entry name" value="PKS_KR"/>
    <property type="match status" value="1"/>
</dbReference>
<dbReference type="InterPro" id="IPR002347">
    <property type="entry name" value="SDR_fam"/>
</dbReference>
<feature type="domain" description="Ketoreductase" evidence="2">
    <location>
        <begin position="8"/>
        <end position="182"/>
    </location>
</feature>
<protein>
    <submittedName>
        <fullName evidence="3">SDR family oxidoreductase</fullName>
    </submittedName>
</protein>
<proteinExistence type="inferred from homology"/>
<dbReference type="RefSeq" id="WP_216957005.1">
    <property type="nucleotide sequence ID" value="NZ_JAHOPB010000001.1"/>
</dbReference>
<keyword evidence="4" id="KW-1185">Reference proteome</keyword>
<organism evidence="3 4">
    <name type="scientific">Reyranella humidisoli</name>
    <dbReference type="NCBI Taxonomy" id="2849149"/>
    <lineage>
        <taxon>Bacteria</taxon>
        <taxon>Pseudomonadati</taxon>
        <taxon>Pseudomonadota</taxon>
        <taxon>Alphaproteobacteria</taxon>
        <taxon>Hyphomicrobiales</taxon>
        <taxon>Reyranellaceae</taxon>
        <taxon>Reyranella</taxon>
    </lineage>
</organism>
<comment type="similarity">
    <text evidence="1">Belongs to the short-chain dehydrogenases/reductases (SDR) family.</text>
</comment>
<name>A0ABS6IE26_9HYPH</name>
<dbReference type="InterPro" id="IPR050259">
    <property type="entry name" value="SDR"/>
</dbReference>
<dbReference type="Proteomes" id="UP000727907">
    <property type="component" value="Unassembled WGS sequence"/>
</dbReference>
<dbReference type="PANTHER" id="PTHR42879">
    <property type="entry name" value="3-OXOACYL-(ACYL-CARRIER-PROTEIN) REDUCTASE"/>
    <property type="match status" value="1"/>
</dbReference>
<evidence type="ECO:0000313" key="3">
    <source>
        <dbReference type="EMBL" id="MBU8872710.1"/>
    </source>
</evidence>
<gene>
    <name evidence="3" type="ORF">KQ910_03000</name>
</gene>
<evidence type="ECO:0000256" key="1">
    <source>
        <dbReference type="ARBA" id="ARBA00006484"/>
    </source>
</evidence>
<accession>A0ABS6IE26</accession>
<evidence type="ECO:0000313" key="4">
    <source>
        <dbReference type="Proteomes" id="UP000727907"/>
    </source>
</evidence>
<reference evidence="3 4" key="1">
    <citation type="submission" date="2021-06" db="EMBL/GenBank/DDBJ databases">
        <authorList>
            <person name="Lee D.H."/>
        </authorList>
    </citation>
    <scope>NUCLEOTIDE SEQUENCE [LARGE SCALE GENOMIC DNA]</scope>
    <source>
        <strain evidence="3 4">MMS21-HV4-11</strain>
    </source>
</reference>
<dbReference type="Pfam" id="PF13561">
    <property type="entry name" value="adh_short_C2"/>
    <property type="match status" value="1"/>
</dbReference>
<sequence>MDVRMDGRVAVITGASTGLGLAMAKEFAASGASVALLARKADALAAAKAEVQKAAGKANIKIEAYSCDVSKAAPIADTVKQIEADFGKIDIVVNNAGISHAKSFETVTDEDWQGDLDLKLFAAIRLSRATIPGMRARKWGRIVNVLNIGAKAPTANSTPTSVSRAAGLALTKAMSQELAKDNILVNAMLVGLIESDQWQRRHKTAAGEGKTYEEFLAGMAKGRIPLGRMGKAEEFARMACFLCSDAGSFITGVAINVDGGASPVV</sequence>